<keyword evidence="4" id="KW-0411">Iron-sulfur</keyword>
<sequence length="278" mass="31114">MALSVVDLYRDILPKTNCGECGHPTCIAFAGQVVADGLSLSECPYLSSETVERCSIELEEQYAKGKWTRRDMAEDALAWARERASSMDPATFQARLGGELVMDRDVPVFHLPYFTDTLLIRELAITTREGLALTRWEQVFILNHLAQGGTRRPTGRWKGFIELPNTTSKIKNMVDSVEEPIARAFSDNLLLLKERALDQGGTVETENAGSADIAFLFSPFPRVPVILLFWDADMEEGFEAKAKLMFDETVTDHLDIESVVFLGEELASRLVEPKPQQL</sequence>
<dbReference type="Proteomes" id="UP000198870">
    <property type="component" value="Unassembled WGS sequence"/>
</dbReference>
<keyword evidence="2" id="KW-0479">Metal-binding</keyword>
<proteinExistence type="predicted"/>
<evidence type="ECO:0000313" key="7">
    <source>
        <dbReference type="Proteomes" id="UP000198870"/>
    </source>
</evidence>
<name>A0A1G5BIL2_9BACT</name>
<reference evidence="6 7" key="1">
    <citation type="submission" date="2016-10" db="EMBL/GenBank/DDBJ databases">
        <authorList>
            <person name="de Groot N.N."/>
        </authorList>
    </citation>
    <scope>NUCLEOTIDE SEQUENCE [LARGE SCALE GENOMIC DNA]</scope>
    <source>
        <strain evidence="6 7">AA1</strain>
    </source>
</reference>
<dbReference type="GO" id="GO:0051539">
    <property type="term" value="F:4 iron, 4 sulfur cluster binding"/>
    <property type="evidence" value="ECO:0007669"/>
    <property type="project" value="UniProtKB-KW"/>
</dbReference>
<keyword evidence="3" id="KW-0408">Iron</keyword>
<dbReference type="Pfam" id="PF04060">
    <property type="entry name" value="FeS"/>
    <property type="match status" value="1"/>
</dbReference>
<dbReference type="Gene3D" id="3.20.20.20">
    <property type="entry name" value="Dihydropteroate synthase-like"/>
    <property type="match status" value="1"/>
</dbReference>
<dbReference type="STRING" id="419481.SAMN05216233_10243"/>
<dbReference type="AlphaFoldDB" id="A0A1G5BIL2"/>
<keyword evidence="1" id="KW-0004">4Fe-4S</keyword>
<dbReference type="Pfam" id="PF12654">
    <property type="entry name" value="DUF3786"/>
    <property type="match status" value="1"/>
</dbReference>
<dbReference type="OrthoDB" id="5414784at2"/>
<protein>
    <submittedName>
        <fullName evidence="6">Putative Fe-S cluster</fullName>
    </submittedName>
</protein>
<evidence type="ECO:0000256" key="4">
    <source>
        <dbReference type="ARBA" id="ARBA00023014"/>
    </source>
</evidence>
<organism evidence="6 7">
    <name type="scientific">Desulfoluna spongiiphila</name>
    <dbReference type="NCBI Taxonomy" id="419481"/>
    <lineage>
        <taxon>Bacteria</taxon>
        <taxon>Pseudomonadati</taxon>
        <taxon>Thermodesulfobacteriota</taxon>
        <taxon>Desulfobacteria</taxon>
        <taxon>Desulfobacterales</taxon>
        <taxon>Desulfolunaceae</taxon>
        <taxon>Desulfoluna</taxon>
    </lineage>
</organism>
<evidence type="ECO:0000256" key="2">
    <source>
        <dbReference type="ARBA" id="ARBA00022723"/>
    </source>
</evidence>
<gene>
    <name evidence="6" type="ORF">SAMN05216233_10243</name>
</gene>
<evidence type="ECO:0000256" key="3">
    <source>
        <dbReference type="ARBA" id="ARBA00023004"/>
    </source>
</evidence>
<dbReference type="GO" id="GO:0046872">
    <property type="term" value="F:metal ion binding"/>
    <property type="evidence" value="ECO:0007669"/>
    <property type="project" value="UniProtKB-KW"/>
</dbReference>
<evidence type="ECO:0000313" key="6">
    <source>
        <dbReference type="EMBL" id="SCX90001.1"/>
    </source>
</evidence>
<dbReference type="InterPro" id="IPR007202">
    <property type="entry name" value="4Fe-4S_dom"/>
</dbReference>
<dbReference type="InterPro" id="IPR024264">
    <property type="entry name" value="DUF3786"/>
</dbReference>
<dbReference type="EMBL" id="FMUX01000002">
    <property type="protein sequence ID" value="SCX90001.1"/>
    <property type="molecule type" value="Genomic_DNA"/>
</dbReference>
<feature type="domain" description="4Fe-4S" evidence="5">
    <location>
        <begin position="1"/>
        <end position="60"/>
    </location>
</feature>
<dbReference type="InterPro" id="IPR011005">
    <property type="entry name" value="Dihydropteroate_synth-like_sf"/>
</dbReference>
<keyword evidence="7" id="KW-1185">Reference proteome</keyword>
<evidence type="ECO:0000256" key="1">
    <source>
        <dbReference type="ARBA" id="ARBA00022485"/>
    </source>
</evidence>
<dbReference type="RefSeq" id="WP_092208254.1">
    <property type="nucleotide sequence ID" value="NZ_FMUX01000002.1"/>
</dbReference>
<evidence type="ECO:0000259" key="5">
    <source>
        <dbReference type="PROSITE" id="PS51656"/>
    </source>
</evidence>
<accession>A0A1G5BIL2</accession>
<dbReference type="PROSITE" id="PS51656">
    <property type="entry name" value="4FE4S"/>
    <property type="match status" value="1"/>
</dbReference>